<dbReference type="Pfam" id="PF00578">
    <property type="entry name" value="AhpC-TSA"/>
    <property type="match status" value="1"/>
</dbReference>
<dbReference type="PANTHER" id="PTHR42852:SF13">
    <property type="entry name" value="PROTEIN DIPZ"/>
    <property type="match status" value="1"/>
</dbReference>
<dbReference type="GO" id="GO:0016209">
    <property type="term" value="F:antioxidant activity"/>
    <property type="evidence" value="ECO:0007669"/>
    <property type="project" value="InterPro"/>
</dbReference>
<dbReference type="InterPro" id="IPR036249">
    <property type="entry name" value="Thioredoxin-like_sf"/>
</dbReference>
<dbReference type="OrthoDB" id="9790194at2"/>
<reference evidence="4 5" key="1">
    <citation type="submission" date="2018-01" db="EMBL/GenBank/DDBJ databases">
        <title>Draft genome sequence of Jishengella sp. NA12.</title>
        <authorList>
            <person name="Sahin N."/>
            <person name="Ay H."/>
            <person name="Saygin H."/>
        </authorList>
    </citation>
    <scope>NUCLEOTIDE SEQUENCE [LARGE SCALE GENOMIC DNA]</scope>
    <source>
        <strain evidence="4 5">NA12</strain>
    </source>
</reference>
<evidence type="ECO:0000313" key="5">
    <source>
        <dbReference type="Proteomes" id="UP000248924"/>
    </source>
</evidence>
<dbReference type="InterPro" id="IPR013766">
    <property type="entry name" value="Thioredoxin_domain"/>
</dbReference>
<accession>A0A2W2EIE8</accession>
<dbReference type="PROSITE" id="PS00194">
    <property type="entry name" value="THIOREDOXIN_1"/>
    <property type="match status" value="1"/>
</dbReference>
<gene>
    <name evidence="4" type="ORF">C1I95_01660</name>
</gene>
<evidence type="ECO:0000256" key="2">
    <source>
        <dbReference type="SAM" id="Phobius"/>
    </source>
</evidence>
<keyword evidence="2" id="KW-0812">Transmembrane</keyword>
<keyword evidence="5" id="KW-1185">Reference proteome</keyword>
<evidence type="ECO:0000313" key="4">
    <source>
        <dbReference type="EMBL" id="PZG24072.1"/>
    </source>
</evidence>
<proteinExistence type="predicted"/>
<protein>
    <submittedName>
        <fullName evidence="4">DsbE family thiol:disulfide interchange protein</fullName>
    </submittedName>
</protein>
<keyword evidence="2" id="KW-0472">Membrane</keyword>
<dbReference type="RefSeq" id="WP_111211943.1">
    <property type="nucleotide sequence ID" value="NZ_POTY01000004.1"/>
</dbReference>
<organism evidence="4 5">
    <name type="scientific">Micromonospora craterilacus</name>
    <dbReference type="NCBI Taxonomy" id="1655439"/>
    <lineage>
        <taxon>Bacteria</taxon>
        <taxon>Bacillati</taxon>
        <taxon>Actinomycetota</taxon>
        <taxon>Actinomycetes</taxon>
        <taxon>Micromonosporales</taxon>
        <taxon>Micromonosporaceae</taxon>
        <taxon>Micromonospora</taxon>
    </lineage>
</organism>
<dbReference type="GO" id="GO:0016491">
    <property type="term" value="F:oxidoreductase activity"/>
    <property type="evidence" value="ECO:0007669"/>
    <property type="project" value="InterPro"/>
</dbReference>
<feature type="region of interest" description="Disordered" evidence="1">
    <location>
        <begin position="1"/>
        <end position="26"/>
    </location>
</feature>
<evidence type="ECO:0000256" key="1">
    <source>
        <dbReference type="SAM" id="MobiDB-lite"/>
    </source>
</evidence>
<dbReference type="SUPFAM" id="SSF52833">
    <property type="entry name" value="Thioredoxin-like"/>
    <property type="match status" value="1"/>
</dbReference>
<dbReference type="CDD" id="cd02966">
    <property type="entry name" value="TlpA_like_family"/>
    <property type="match status" value="1"/>
</dbReference>
<dbReference type="Proteomes" id="UP000248924">
    <property type="component" value="Unassembled WGS sequence"/>
</dbReference>
<sequence length="205" mass="21995">MNERTTGHRSRTPRAVGQPSEAATRGAGHRRWRRVWFAPAAVLLLAVGLGYALSPPAPPGKAEQRPPVAAPALTGTTLAGDRFDIADARGQVVLVNVFASWCGPCRAELPLLVEADRRWSPEGLRVVGLNLRDGTEAVRALLDETGAGKLTVLPDRDGTRAIEWGVRGVPETFLVDRDGRIVAHQPGVVTQQWLADRVVPLLGAT</sequence>
<keyword evidence="2" id="KW-1133">Transmembrane helix</keyword>
<comment type="caution">
    <text evidence="4">The sequence shown here is derived from an EMBL/GenBank/DDBJ whole genome shotgun (WGS) entry which is preliminary data.</text>
</comment>
<evidence type="ECO:0000259" key="3">
    <source>
        <dbReference type="PROSITE" id="PS51352"/>
    </source>
</evidence>
<dbReference type="InterPro" id="IPR000866">
    <property type="entry name" value="AhpC/TSA"/>
</dbReference>
<dbReference type="PROSITE" id="PS51352">
    <property type="entry name" value="THIOREDOXIN_2"/>
    <property type="match status" value="1"/>
</dbReference>
<dbReference type="InterPro" id="IPR050553">
    <property type="entry name" value="Thioredoxin_ResA/DsbE_sf"/>
</dbReference>
<dbReference type="PANTHER" id="PTHR42852">
    <property type="entry name" value="THIOL:DISULFIDE INTERCHANGE PROTEIN DSBE"/>
    <property type="match status" value="1"/>
</dbReference>
<dbReference type="AlphaFoldDB" id="A0A2W2EIE8"/>
<feature type="domain" description="Thioredoxin" evidence="3">
    <location>
        <begin position="64"/>
        <end position="203"/>
    </location>
</feature>
<dbReference type="InterPro" id="IPR017937">
    <property type="entry name" value="Thioredoxin_CS"/>
</dbReference>
<name>A0A2W2EIE8_9ACTN</name>
<feature type="transmembrane region" description="Helical" evidence="2">
    <location>
        <begin position="35"/>
        <end position="53"/>
    </location>
</feature>
<dbReference type="EMBL" id="POTY01000004">
    <property type="protein sequence ID" value="PZG24072.1"/>
    <property type="molecule type" value="Genomic_DNA"/>
</dbReference>
<dbReference type="Gene3D" id="3.40.30.10">
    <property type="entry name" value="Glutaredoxin"/>
    <property type="match status" value="1"/>
</dbReference>